<dbReference type="GO" id="GO:0050909">
    <property type="term" value="P:sensory perception of taste"/>
    <property type="evidence" value="ECO:0007669"/>
    <property type="project" value="InterPro"/>
</dbReference>
<sequence length="358" mass="41270">MGSFFKDIRPLLKLMQFFGLHFQLTDGLCKKSFYCLRIYAALCLLFNISWNSYYTARFVNSWPRITLSTVNNFVDYFNFMLDITGSHAAMYLMTFGSLHEVHNSFQRLERVLGTQYNHKLRHSSWMAVAFVVSFVMTQFTLTIYNRESMENWYILLCLLLADLGHAYPMMSYCLFFVSALALAFHFQHVNSKLADYLKRESKNSGELDGIRTNHGLVCQAVGQLNGSFQTLSFIHVLFAFIGIVNTSFILMTKSYYSPKIVLYQFECVARLGLLGYICDRVHFEALACLNTLANTRSDHVMGYSLLHQQQHVMFGGQILQTVPKFDVYGLFHLSRQLLPHLIGTTITYSVILYQFKGP</sequence>
<comment type="caution">
    <text evidence="8">The sequence shown here is derived from an EMBL/GenBank/DDBJ whole genome shotgun (WGS) entry which is preliminary data.</text>
</comment>
<keyword evidence="6" id="KW-0675">Receptor</keyword>
<dbReference type="Pfam" id="PF08395">
    <property type="entry name" value="7tm_7"/>
    <property type="match status" value="1"/>
</dbReference>
<accession>A0A164KU76</accession>
<dbReference type="InterPro" id="IPR013604">
    <property type="entry name" value="7TM_chemorcpt"/>
</dbReference>
<name>A0A164KU76_9CRUS</name>
<evidence type="ECO:0000256" key="7">
    <source>
        <dbReference type="SAM" id="Phobius"/>
    </source>
</evidence>
<dbReference type="AlphaFoldDB" id="A0A164KU76"/>
<comment type="subcellular location">
    <subcellularLocation>
        <location evidence="1">Cell membrane</location>
        <topology evidence="1">Multi-pass membrane protein</topology>
    </subcellularLocation>
</comment>
<evidence type="ECO:0008006" key="10">
    <source>
        <dbReference type="Google" id="ProtNLM"/>
    </source>
</evidence>
<dbReference type="GO" id="GO:0030424">
    <property type="term" value="C:axon"/>
    <property type="evidence" value="ECO:0007669"/>
    <property type="project" value="TreeGrafter"/>
</dbReference>
<keyword evidence="4 7" id="KW-1133">Transmembrane helix</keyword>
<keyword evidence="9" id="KW-1185">Reference proteome</keyword>
<feature type="transmembrane region" description="Helical" evidence="7">
    <location>
        <begin position="233"/>
        <end position="251"/>
    </location>
</feature>
<keyword evidence="5 7" id="KW-0472">Membrane</keyword>
<evidence type="ECO:0000256" key="2">
    <source>
        <dbReference type="ARBA" id="ARBA00022475"/>
    </source>
</evidence>
<dbReference type="PANTHER" id="PTHR21143">
    <property type="entry name" value="INVERTEBRATE GUSTATORY RECEPTOR"/>
    <property type="match status" value="1"/>
</dbReference>
<evidence type="ECO:0000256" key="1">
    <source>
        <dbReference type="ARBA" id="ARBA00004651"/>
    </source>
</evidence>
<dbReference type="Proteomes" id="UP000076858">
    <property type="component" value="Unassembled WGS sequence"/>
</dbReference>
<evidence type="ECO:0000256" key="5">
    <source>
        <dbReference type="ARBA" id="ARBA00023136"/>
    </source>
</evidence>
<dbReference type="GO" id="GO:0007635">
    <property type="term" value="P:chemosensory behavior"/>
    <property type="evidence" value="ECO:0007669"/>
    <property type="project" value="TreeGrafter"/>
</dbReference>
<gene>
    <name evidence="8" type="ORF">APZ42_033748</name>
</gene>
<feature type="transmembrane region" description="Helical" evidence="7">
    <location>
        <begin position="125"/>
        <end position="144"/>
    </location>
</feature>
<proteinExistence type="predicted"/>
<evidence type="ECO:0000313" key="8">
    <source>
        <dbReference type="EMBL" id="KZS03537.1"/>
    </source>
</evidence>
<evidence type="ECO:0000256" key="4">
    <source>
        <dbReference type="ARBA" id="ARBA00022989"/>
    </source>
</evidence>
<protein>
    <recommendedName>
        <fullName evidence="10">Gustatory receptor</fullName>
    </recommendedName>
</protein>
<keyword evidence="2" id="KW-1003">Cell membrane</keyword>
<evidence type="ECO:0000256" key="6">
    <source>
        <dbReference type="ARBA" id="ARBA00023170"/>
    </source>
</evidence>
<dbReference type="GO" id="GO:0005886">
    <property type="term" value="C:plasma membrane"/>
    <property type="evidence" value="ECO:0007669"/>
    <property type="project" value="UniProtKB-SubCell"/>
</dbReference>
<evidence type="ECO:0000313" key="9">
    <source>
        <dbReference type="Proteomes" id="UP000076858"/>
    </source>
</evidence>
<evidence type="ECO:0000256" key="3">
    <source>
        <dbReference type="ARBA" id="ARBA00022692"/>
    </source>
</evidence>
<feature type="transmembrane region" description="Helical" evidence="7">
    <location>
        <begin position="164"/>
        <end position="184"/>
    </location>
</feature>
<dbReference type="GO" id="GO:0008049">
    <property type="term" value="P:male courtship behavior"/>
    <property type="evidence" value="ECO:0007669"/>
    <property type="project" value="TreeGrafter"/>
</dbReference>
<dbReference type="EMBL" id="LRGB01003257">
    <property type="protein sequence ID" value="KZS03537.1"/>
    <property type="molecule type" value="Genomic_DNA"/>
</dbReference>
<organism evidence="8 9">
    <name type="scientific">Daphnia magna</name>
    <dbReference type="NCBI Taxonomy" id="35525"/>
    <lineage>
        <taxon>Eukaryota</taxon>
        <taxon>Metazoa</taxon>
        <taxon>Ecdysozoa</taxon>
        <taxon>Arthropoda</taxon>
        <taxon>Crustacea</taxon>
        <taxon>Branchiopoda</taxon>
        <taxon>Diplostraca</taxon>
        <taxon>Cladocera</taxon>
        <taxon>Anomopoda</taxon>
        <taxon>Daphniidae</taxon>
        <taxon>Daphnia</taxon>
    </lineage>
</organism>
<feature type="transmembrane region" description="Helical" evidence="7">
    <location>
        <begin position="76"/>
        <end position="98"/>
    </location>
</feature>
<dbReference type="GO" id="GO:0030425">
    <property type="term" value="C:dendrite"/>
    <property type="evidence" value="ECO:0007669"/>
    <property type="project" value="TreeGrafter"/>
</dbReference>
<dbReference type="PANTHER" id="PTHR21143:SF133">
    <property type="entry name" value="GUSTATORY AND PHEROMONE RECEPTOR 32A-RELATED"/>
    <property type="match status" value="1"/>
</dbReference>
<reference evidence="8 9" key="1">
    <citation type="submission" date="2016-03" db="EMBL/GenBank/DDBJ databases">
        <title>EvidentialGene: Evidence-directed Construction of Genes on Genomes.</title>
        <authorList>
            <person name="Gilbert D.G."/>
            <person name="Choi J.-H."/>
            <person name="Mockaitis K."/>
            <person name="Colbourne J."/>
            <person name="Pfrender M."/>
        </authorList>
    </citation>
    <scope>NUCLEOTIDE SEQUENCE [LARGE SCALE GENOMIC DNA]</scope>
    <source>
        <strain evidence="8 9">Xinb3</strain>
        <tissue evidence="8">Complete organism</tissue>
    </source>
</reference>
<dbReference type="GO" id="GO:0043025">
    <property type="term" value="C:neuronal cell body"/>
    <property type="evidence" value="ECO:0007669"/>
    <property type="project" value="TreeGrafter"/>
</dbReference>
<keyword evidence="3 7" id="KW-0812">Transmembrane</keyword>
<feature type="transmembrane region" description="Helical" evidence="7">
    <location>
        <begin position="38"/>
        <end position="56"/>
    </location>
</feature>